<keyword evidence="9" id="KW-1185">Reference proteome</keyword>
<reference evidence="8 9" key="1">
    <citation type="journal article" date="2015" name="Genome Announc.">
        <title>Expanding the biotechnology potential of lactobacilli through comparative genomics of 213 strains and associated genera.</title>
        <authorList>
            <person name="Sun Z."/>
            <person name="Harris H.M."/>
            <person name="McCann A."/>
            <person name="Guo C."/>
            <person name="Argimon S."/>
            <person name="Zhang W."/>
            <person name="Yang X."/>
            <person name="Jeffery I.B."/>
            <person name="Cooney J.C."/>
            <person name="Kagawa T.F."/>
            <person name="Liu W."/>
            <person name="Song Y."/>
            <person name="Salvetti E."/>
            <person name="Wrobel A."/>
            <person name="Rasinkangas P."/>
            <person name="Parkhill J."/>
            <person name="Rea M.C."/>
            <person name="O'Sullivan O."/>
            <person name="Ritari J."/>
            <person name="Douillard F.P."/>
            <person name="Paul Ross R."/>
            <person name="Yang R."/>
            <person name="Briner A.E."/>
            <person name="Felis G.E."/>
            <person name="de Vos W.M."/>
            <person name="Barrangou R."/>
            <person name="Klaenhammer T.R."/>
            <person name="Caufield P.W."/>
            <person name="Cui Y."/>
            <person name="Zhang H."/>
            <person name="O'Toole P.W."/>
        </authorList>
    </citation>
    <scope>NUCLEOTIDE SEQUENCE [LARGE SCALE GENOMIC DNA]</scope>
    <source>
        <strain evidence="8 9">DSM 17758</strain>
    </source>
</reference>
<organism evidence="8 9">
    <name type="scientific">Lapidilactobacillus concavus DSM 17758</name>
    <dbReference type="NCBI Taxonomy" id="1423735"/>
    <lineage>
        <taxon>Bacteria</taxon>
        <taxon>Bacillati</taxon>
        <taxon>Bacillota</taxon>
        <taxon>Bacilli</taxon>
        <taxon>Lactobacillales</taxon>
        <taxon>Lactobacillaceae</taxon>
        <taxon>Lapidilactobacillus</taxon>
    </lineage>
</organism>
<evidence type="ECO:0000256" key="2">
    <source>
        <dbReference type="ARBA" id="ARBA00022490"/>
    </source>
</evidence>
<evidence type="ECO:0000256" key="1">
    <source>
        <dbReference type="ARBA" id="ARBA00009998"/>
    </source>
</evidence>
<dbReference type="SUPFAM" id="SSF116842">
    <property type="entry name" value="XseB-like"/>
    <property type="match status" value="1"/>
</dbReference>
<protein>
    <recommendedName>
        <fullName evidence="6">Exodeoxyribonuclease 7 small subunit</fullName>
        <ecNumber evidence="6">3.1.11.6</ecNumber>
    </recommendedName>
    <alternativeName>
        <fullName evidence="6">Exodeoxyribonuclease VII small subunit</fullName>
        <shortName evidence="6">Exonuclease VII small subunit</shortName>
    </alternativeName>
</protein>
<dbReference type="InterPro" id="IPR003761">
    <property type="entry name" value="Exonuc_VII_S"/>
</dbReference>
<comment type="catalytic activity">
    <reaction evidence="6">
        <text>Exonucleolytic cleavage in either 5'- to 3'- or 3'- to 5'-direction to yield nucleoside 5'-phosphates.</text>
        <dbReference type="EC" id="3.1.11.6"/>
    </reaction>
</comment>
<evidence type="ECO:0000256" key="6">
    <source>
        <dbReference type="HAMAP-Rule" id="MF_00337"/>
    </source>
</evidence>
<feature type="region of interest" description="Disordered" evidence="7">
    <location>
        <begin position="65"/>
        <end position="84"/>
    </location>
</feature>
<dbReference type="GO" id="GO:0009318">
    <property type="term" value="C:exodeoxyribonuclease VII complex"/>
    <property type="evidence" value="ECO:0007669"/>
    <property type="project" value="UniProtKB-UniRule"/>
</dbReference>
<comment type="subcellular location">
    <subcellularLocation>
        <location evidence="6">Cytoplasm</location>
    </subcellularLocation>
</comment>
<dbReference type="NCBIfam" id="TIGR01280">
    <property type="entry name" value="xseB"/>
    <property type="match status" value="1"/>
</dbReference>
<keyword evidence="4 6" id="KW-0378">Hydrolase</keyword>
<accession>A0A0R1W7M3</accession>
<dbReference type="GO" id="GO:0008855">
    <property type="term" value="F:exodeoxyribonuclease VII activity"/>
    <property type="evidence" value="ECO:0007669"/>
    <property type="project" value="UniProtKB-UniRule"/>
</dbReference>
<comment type="subunit">
    <text evidence="6">Heterooligomer composed of large and small subunits.</text>
</comment>
<dbReference type="GO" id="GO:0006308">
    <property type="term" value="P:DNA catabolic process"/>
    <property type="evidence" value="ECO:0007669"/>
    <property type="project" value="UniProtKB-UniRule"/>
</dbReference>
<dbReference type="PANTHER" id="PTHR34137:SF1">
    <property type="entry name" value="EXODEOXYRIBONUCLEASE 7 SMALL SUBUNIT"/>
    <property type="match status" value="1"/>
</dbReference>
<comment type="caution">
    <text evidence="8">The sequence shown here is derived from an EMBL/GenBank/DDBJ whole genome shotgun (WGS) entry which is preliminary data.</text>
</comment>
<dbReference type="EMBL" id="AZFX01000003">
    <property type="protein sequence ID" value="KRM13825.1"/>
    <property type="molecule type" value="Genomic_DNA"/>
</dbReference>
<dbReference type="GO" id="GO:0005829">
    <property type="term" value="C:cytosol"/>
    <property type="evidence" value="ECO:0007669"/>
    <property type="project" value="TreeGrafter"/>
</dbReference>
<evidence type="ECO:0000256" key="3">
    <source>
        <dbReference type="ARBA" id="ARBA00022722"/>
    </source>
</evidence>
<dbReference type="PANTHER" id="PTHR34137">
    <property type="entry name" value="EXODEOXYRIBONUCLEASE 7 SMALL SUBUNIT"/>
    <property type="match status" value="1"/>
</dbReference>
<dbReference type="EC" id="3.1.11.6" evidence="6"/>
<dbReference type="Pfam" id="PF02609">
    <property type="entry name" value="Exonuc_VII_S"/>
    <property type="match status" value="1"/>
</dbReference>
<dbReference type="STRING" id="1423735.FC15_GL000996"/>
<evidence type="ECO:0000256" key="4">
    <source>
        <dbReference type="ARBA" id="ARBA00022801"/>
    </source>
</evidence>
<keyword evidence="5 6" id="KW-0269">Exonuclease</keyword>
<sequence>MSIMATKQPNFETDLATLTQLVNELEQGNVPLETALTKFKEGIALSQSLEKTLKQAEDTLTKVVNEQGDESLLDEQSLPTSDEN</sequence>
<name>A0A0R1W7M3_9LACO</name>
<evidence type="ECO:0000256" key="7">
    <source>
        <dbReference type="SAM" id="MobiDB-lite"/>
    </source>
</evidence>
<dbReference type="Gene3D" id="1.10.287.1040">
    <property type="entry name" value="Exonuclease VII, small subunit"/>
    <property type="match status" value="1"/>
</dbReference>
<keyword evidence="3 6" id="KW-0540">Nuclease</keyword>
<keyword evidence="2 6" id="KW-0963">Cytoplasm</keyword>
<evidence type="ECO:0000313" key="8">
    <source>
        <dbReference type="EMBL" id="KRM13825.1"/>
    </source>
</evidence>
<dbReference type="PATRIC" id="fig|1423735.3.peg.1035"/>
<comment type="similarity">
    <text evidence="1 6">Belongs to the XseB family.</text>
</comment>
<evidence type="ECO:0000256" key="5">
    <source>
        <dbReference type="ARBA" id="ARBA00022839"/>
    </source>
</evidence>
<comment type="function">
    <text evidence="6">Bidirectionally degrades single-stranded DNA into large acid-insoluble oligonucleotides, which are then degraded further into small acid-soluble oligonucleotides.</text>
</comment>
<dbReference type="NCBIfam" id="NF002138">
    <property type="entry name" value="PRK00977.1-2"/>
    <property type="match status" value="1"/>
</dbReference>
<proteinExistence type="inferred from homology"/>
<gene>
    <name evidence="6" type="primary">xseB</name>
    <name evidence="8" type="ORF">FC15_GL000996</name>
</gene>
<dbReference type="InterPro" id="IPR037004">
    <property type="entry name" value="Exonuc_VII_ssu_sf"/>
</dbReference>
<dbReference type="Proteomes" id="UP000051315">
    <property type="component" value="Unassembled WGS sequence"/>
</dbReference>
<dbReference type="AlphaFoldDB" id="A0A0R1W7M3"/>
<evidence type="ECO:0000313" key="9">
    <source>
        <dbReference type="Proteomes" id="UP000051315"/>
    </source>
</evidence>
<dbReference type="HAMAP" id="MF_00337">
    <property type="entry name" value="Exonuc_7_S"/>
    <property type="match status" value="1"/>
</dbReference>